<dbReference type="InterPro" id="IPR015422">
    <property type="entry name" value="PyrdxlP-dep_Trfase_small"/>
</dbReference>
<dbReference type="Proteomes" id="UP000179797">
    <property type="component" value="Unassembled WGS sequence"/>
</dbReference>
<evidence type="ECO:0000256" key="3">
    <source>
        <dbReference type="ARBA" id="ARBA00022898"/>
    </source>
</evidence>
<dbReference type="EMBL" id="JRYR02000001">
    <property type="protein sequence ID" value="OHX64993.1"/>
    <property type="molecule type" value="Genomic_DNA"/>
</dbReference>
<evidence type="ECO:0000256" key="1">
    <source>
        <dbReference type="ARBA" id="ARBA00001933"/>
    </source>
</evidence>
<dbReference type="SUPFAM" id="SSF53383">
    <property type="entry name" value="PLP-dependent transferases"/>
    <property type="match status" value="1"/>
</dbReference>
<keyword evidence="3" id="KW-0663">Pyridoxal phosphate</keyword>
<keyword evidence="2" id="KW-0808">Transferase</keyword>
<dbReference type="InterPro" id="IPR015421">
    <property type="entry name" value="PyrdxlP-dep_Trfase_major"/>
</dbReference>
<comment type="cofactor">
    <cofactor evidence="1">
        <name>pyridoxal 5'-phosphate</name>
        <dbReference type="ChEBI" id="CHEBI:597326"/>
    </cofactor>
</comment>
<dbReference type="GO" id="GO:0008710">
    <property type="term" value="F:8-amino-7-oxononanoate synthase activity"/>
    <property type="evidence" value="ECO:0007669"/>
    <property type="project" value="TreeGrafter"/>
</dbReference>
<dbReference type="AlphaFoldDB" id="A0A1S1YVW6"/>
<comment type="caution">
    <text evidence="5">The sequence shown here is derived from an EMBL/GenBank/DDBJ whole genome shotgun (WGS) entry which is preliminary data.</text>
</comment>
<dbReference type="OrthoDB" id="9807157at2"/>
<dbReference type="GO" id="GO:0030170">
    <property type="term" value="F:pyridoxal phosphate binding"/>
    <property type="evidence" value="ECO:0007669"/>
    <property type="project" value="InterPro"/>
</dbReference>
<accession>A0A1S1YVW6</accession>
<dbReference type="Gene3D" id="3.90.1150.10">
    <property type="entry name" value="Aspartate Aminotransferase, domain 1"/>
    <property type="match status" value="1"/>
</dbReference>
<keyword evidence="6" id="KW-1185">Reference proteome</keyword>
<dbReference type="Gene3D" id="3.40.640.10">
    <property type="entry name" value="Type I PLP-dependent aspartate aminotransferase-like (Major domain)"/>
    <property type="match status" value="1"/>
</dbReference>
<dbReference type="InterPro" id="IPR015424">
    <property type="entry name" value="PyrdxlP-dep_Trfase"/>
</dbReference>
<dbReference type="GO" id="GO:0009102">
    <property type="term" value="P:biotin biosynthetic process"/>
    <property type="evidence" value="ECO:0007669"/>
    <property type="project" value="TreeGrafter"/>
</dbReference>
<dbReference type="PANTHER" id="PTHR13693:SF100">
    <property type="entry name" value="8-AMINO-7-OXONONANOATE SYNTHASE"/>
    <property type="match status" value="1"/>
</dbReference>
<sequence>MQHLDKELSILQDEHQFRSLKDSNRFDDAKIIRDQQNMTSFISNDYLGIASNESFKKEFLNEIDNQTSINFGSASSRLLEGNHQIFNTLEEKVASSYQKGGCLYMNSGWHANTGILSCLPQKGDLILSDKLNHASIVDGIRLSSAHFERFRHKDYQHLTDILNKKRKDFRQVYIISESLFSMDGDFAELSKLADIKNQFDSYLIIDEAHSVGAYGNNGLGCVASSGLLNEVDILVLPCGKALGGVGAFVVSSQVVKHYLINKCRSFIFTTALPTINAAWMNFVWDKLPDMYSSRDKLQENINYYNQLMQGFGHQVVSDSYIQPIHVGSNESTIQLSNHLEDHQLVCSPIRYPTVPKNKSRLRISLTSMHSKSQILQLCKEVTHQLKHTNHEISMA</sequence>
<dbReference type="RefSeq" id="WP_044224402.1">
    <property type="nucleotide sequence ID" value="NZ_JRYR02000001.1"/>
</dbReference>
<name>A0A1S1YVW6_FLAPC</name>
<evidence type="ECO:0000313" key="5">
    <source>
        <dbReference type="EMBL" id="OHX64993.1"/>
    </source>
</evidence>
<dbReference type="PANTHER" id="PTHR13693">
    <property type="entry name" value="CLASS II AMINOTRANSFERASE/8-AMINO-7-OXONONANOATE SYNTHASE"/>
    <property type="match status" value="1"/>
</dbReference>
<evidence type="ECO:0000259" key="4">
    <source>
        <dbReference type="Pfam" id="PF00155"/>
    </source>
</evidence>
<gene>
    <name evidence="5" type="ORF">NH26_00825</name>
</gene>
<reference evidence="5 6" key="1">
    <citation type="journal article" date="2012" name="Int. J. Syst. Evol. Microbiol.">
        <title>Flammeovirga pacifica sp. nov., isolated from deep-sea sediment.</title>
        <authorList>
            <person name="Xu H."/>
            <person name="Fu Y."/>
            <person name="Yang N."/>
            <person name="Ding Z."/>
            <person name="Lai Q."/>
            <person name="Zeng R."/>
        </authorList>
    </citation>
    <scope>NUCLEOTIDE SEQUENCE [LARGE SCALE GENOMIC DNA]</scope>
    <source>
        <strain evidence="6">DSM 24597 / LMG 26175 / WPAGA1</strain>
    </source>
</reference>
<feature type="domain" description="Aminotransferase class I/classII large" evidence="4">
    <location>
        <begin position="38"/>
        <end position="379"/>
    </location>
</feature>
<protein>
    <recommendedName>
        <fullName evidence="4">Aminotransferase class I/classII large domain-containing protein</fullName>
    </recommendedName>
</protein>
<evidence type="ECO:0000313" key="6">
    <source>
        <dbReference type="Proteomes" id="UP000179797"/>
    </source>
</evidence>
<evidence type="ECO:0000256" key="2">
    <source>
        <dbReference type="ARBA" id="ARBA00022679"/>
    </source>
</evidence>
<organism evidence="5 6">
    <name type="scientific">Flammeovirga pacifica</name>
    <dbReference type="NCBI Taxonomy" id="915059"/>
    <lineage>
        <taxon>Bacteria</taxon>
        <taxon>Pseudomonadati</taxon>
        <taxon>Bacteroidota</taxon>
        <taxon>Cytophagia</taxon>
        <taxon>Cytophagales</taxon>
        <taxon>Flammeovirgaceae</taxon>
        <taxon>Flammeovirga</taxon>
    </lineage>
</organism>
<dbReference type="InterPro" id="IPR050087">
    <property type="entry name" value="AON_synthase_class-II"/>
</dbReference>
<dbReference type="STRING" id="915059.NH26_00825"/>
<dbReference type="InterPro" id="IPR004839">
    <property type="entry name" value="Aminotransferase_I/II_large"/>
</dbReference>
<proteinExistence type="predicted"/>
<dbReference type="Pfam" id="PF00155">
    <property type="entry name" value="Aminotran_1_2"/>
    <property type="match status" value="1"/>
</dbReference>